<keyword evidence="3" id="KW-1133">Transmembrane helix</keyword>
<comment type="caution">
    <text evidence="6">The sequence shown here is derived from an EMBL/GenBank/DDBJ whole genome shotgun (WGS) entry which is preliminary data.</text>
</comment>
<reference evidence="6 7" key="1">
    <citation type="journal article" date="2023" name="J. Hered.">
        <title>Chromosome-level genome of the wood stork (Mycteria americana) provides insight into avian chromosome evolution.</title>
        <authorList>
            <person name="Flamio R. Jr."/>
            <person name="Ramstad K.M."/>
        </authorList>
    </citation>
    <scope>NUCLEOTIDE SEQUENCE [LARGE SCALE GENOMIC DNA]</scope>
    <source>
        <strain evidence="6">JAX WOST 10</strain>
    </source>
</reference>
<evidence type="ECO:0000256" key="4">
    <source>
        <dbReference type="ARBA" id="ARBA00023136"/>
    </source>
</evidence>
<protein>
    <recommendedName>
        <fullName evidence="5">Reverse transcriptase domain-containing protein</fullName>
    </recommendedName>
</protein>
<dbReference type="GO" id="GO:0004930">
    <property type="term" value="F:G protein-coupled receptor activity"/>
    <property type="evidence" value="ECO:0007669"/>
    <property type="project" value="InterPro"/>
</dbReference>
<dbReference type="EMBL" id="JAUNZN010000002">
    <property type="protein sequence ID" value="KAK4827892.1"/>
    <property type="molecule type" value="Genomic_DNA"/>
</dbReference>
<evidence type="ECO:0000313" key="7">
    <source>
        <dbReference type="Proteomes" id="UP001333110"/>
    </source>
</evidence>
<evidence type="ECO:0000259" key="5">
    <source>
        <dbReference type="PROSITE" id="PS50878"/>
    </source>
</evidence>
<keyword evidence="4" id="KW-0472">Membrane</keyword>
<dbReference type="Pfam" id="PF00078">
    <property type="entry name" value="RVT_1"/>
    <property type="match status" value="1"/>
</dbReference>
<feature type="domain" description="Reverse transcriptase" evidence="5">
    <location>
        <begin position="1"/>
        <end position="198"/>
    </location>
</feature>
<evidence type="ECO:0000313" key="6">
    <source>
        <dbReference type="EMBL" id="KAK4827892.1"/>
    </source>
</evidence>
<dbReference type="Proteomes" id="UP001333110">
    <property type="component" value="Unassembled WGS sequence"/>
</dbReference>
<evidence type="ECO:0000256" key="3">
    <source>
        <dbReference type="ARBA" id="ARBA00022989"/>
    </source>
</evidence>
<dbReference type="InterPro" id="IPR000832">
    <property type="entry name" value="GPCR_2_secretin-like"/>
</dbReference>
<accession>A0AAN7NM25</accession>
<name>A0AAN7NM25_MYCAM</name>
<evidence type="ECO:0000256" key="2">
    <source>
        <dbReference type="ARBA" id="ARBA00022692"/>
    </source>
</evidence>
<organism evidence="6 7">
    <name type="scientific">Mycteria americana</name>
    <name type="common">Wood stork</name>
    <dbReference type="NCBI Taxonomy" id="33587"/>
    <lineage>
        <taxon>Eukaryota</taxon>
        <taxon>Metazoa</taxon>
        <taxon>Chordata</taxon>
        <taxon>Craniata</taxon>
        <taxon>Vertebrata</taxon>
        <taxon>Euteleostomi</taxon>
        <taxon>Archelosauria</taxon>
        <taxon>Archosauria</taxon>
        <taxon>Dinosauria</taxon>
        <taxon>Saurischia</taxon>
        <taxon>Theropoda</taxon>
        <taxon>Coelurosauria</taxon>
        <taxon>Aves</taxon>
        <taxon>Neognathae</taxon>
        <taxon>Neoaves</taxon>
        <taxon>Aequornithes</taxon>
        <taxon>Ciconiiformes</taxon>
        <taxon>Ciconiidae</taxon>
        <taxon>Mycteria</taxon>
    </lineage>
</organism>
<dbReference type="InterPro" id="IPR043502">
    <property type="entry name" value="DNA/RNA_pol_sf"/>
</dbReference>
<gene>
    <name evidence="6" type="ORF">QYF61_022315</name>
</gene>
<dbReference type="Pfam" id="PF00002">
    <property type="entry name" value="7tm_2"/>
    <property type="match status" value="1"/>
</dbReference>
<dbReference type="InterPro" id="IPR000477">
    <property type="entry name" value="RT_dom"/>
</dbReference>
<sequence>MEDREVTRDSQHGFTKGKSCLTNLVAFSDGVTTSMYKGRAMDVVCTSAFDTVPHNILLSQLERYGFDGWTVRWMRNWLDGCIQKVVVNSSMSRWRLVTSGVPQGSILGPVLFSIFINDIGSGIECTLSKSADDTKLSGAVDMPEGWDAMQGDLDKLEKWAMPSARSCTWVRATPQHQYRLGDEGIESSPAKKDLGVLVDEKLGMSQQCALAAQKANHILGCIKRSMASRSRELWSPQHRKDMDLLEQVQRRATKKIRGLEHLSYEERLRELGLFSLEKRSPWGDLIAAFQSLKGAHKKDGDRLFGRACCDRTRGNGFKVKEGRFRLDIRKKFFMMKVVKHWHRLPREVVDAPSLETFKVRLDGALSNLLWLKMSLLIAGGRAQVQEILHVVVKAKPQQKVTDIAVSSQQHLRYSHSKSQPWCRCITTVYNYFVVTNFFWMFVEGCYLHTAILHRYRLVYRYRLGTDCQSSSPAEKDVKRDVEKLEIIQ</sequence>
<proteinExistence type="predicted"/>
<dbReference type="SUPFAM" id="SSF56672">
    <property type="entry name" value="DNA/RNA polymerases"/>
    <property type="match status" value="1"/>
</dbReference>
<dbReference type="Gene3D" id="1.20.1070.10">
    <property type="entry name" value="Rhodopsin 7-helix transmembrane proteins"/>
    <property type="match status" value="1"/>
</dbReference>
<keyword evidence="2" id="KW-0812">Transmembrane</keyword>
<dbReference type="PANTHER" id="PTHR33332">
    <property type="entry name" value="REVERSE TRANSCRIPTASE DOMAIN-CONTAINING PROTEIN"/>
    <property type="match status" value="1"/>
</dbReference>
<keyword evidence="7" id="KW-1185">Reference proteome</keyword>
<dbReference type="AlphaFoldDB" id="A0AAN7NM25"/>
<comment type="subcellular location">
    <subcellularLocation>
        <location evidence="1">Membrane</location>
        <topology evidence="1">Multi-pass membrane protein</topology>
    </subcellularLocation>
</comment>
<evidence type="ECO:0000256" key="1">
    <source>
        <dbReference type="ARBA" id="ARBA00004141"/>
    </source>
</evidence>
<dbReference type="PROSITE" id="PS50878">
    <property type="entry name" value="RT_POL"/>
    <property type="match status" value="1"/>
</dbReference>
<dbReference type="GO" id="GO:0016020">
    <property type="term" value="C:membrane"/>
    <property type="evidence" value="ECO:0007669"/>
    <property type="project" value="UniProtKB-SubCell"/>
</dbReference>